<name>A0A8C5M701_9ANUR</name>
<proteinExistence type="inferred from homology"/>
<reference evidence="7" key="2">
    <citation type="submission" date="2025-09" db="UniProtKB">
        <authorList>
            <consortium name="Ensembl"/>
        </authorList>
    </citation>
    <scope>IDENTIFICATION</scope>
</reference>
<comment type="function">
    <text evidence="4">Required for normal mitochondrial ribosome function and mitochondrial translation. May play a role in ribosome biogenesis by preventing premature association of the 28S and 39S ribosomal subunits. Interacts with mitochondrial ribosomal protein uL14m (MRPL14), probably blocking formation of intersubunit bridge B8, preventing association of the 28S and 39S ribosomal subunits. Addition to isolated mitochondrial ribosomal subunits partially inhibits translation, probably by interfering with the association of the 28S and 39S ribosomal subunits and the formation of functional ribosomes. May also participate in the assembly and/or regulation of the stability of the large subunit of the mitochondrial ribosome. May function as a ribosomal silencing factor.</text>
</comment>
<feature type="compositionally biased region" description="Polar residues" evidence="6">
    <location>
        <begin position="64"/>
        <end position="78"/>
    </location>
</feature>
<dbReference type="GO" id="GO:0043023">
    <property type="term" value="F:ribosomal large subunit binding"/>
    <property type="evidence" value="ECO:0007669"/>
    <property type="project" value="TreeGrafter"/>
</dbReference>
<dbReference type="HAMAP" id="MF_01477">
    <property type="entry name" value="Iojap_RsfS"/>
    <property type="match status" value="1"/>
</dbReference>
<evidence type="ECO:0000256" key="6">
    <source>
        <dbReference type="SAM" id="MobiDB-lite"/>
    </source>
</evidence>
<dbReference type="Ensembl" id="ENSLLET00000010237.1">
    <property type="protein sequence ID" value="ENSLLEP00000009855.1"/>
    <property type="gene ID" value="ENSLLEG00000006289.1"/>
</dbReference>
<keyword evidence="3" id="KW-0496">Mitochondrion</keyword>
<evidence type="ECO:0000256" key="1">
    <source>
        <dbReference type="ARBA" id="ARBA00004173"/>
    </source>
</evidence>
<evidence type="ECO:0000256" key="3">
    <source>
        <dbReference type="ARBA" id="ARBA00023128"/>
    </source>
</evidence>
<feature type="region of interest" description="Disordered" evidence="6">
    <location>
        <begin position="61"/>
        <end position="92"/>
    </location>
</feature>
<evidence type="ECO:0000256" key="2">
    <source>
        <dbReference type="ARBA" id="ARBA00010574"/>
    </source>
</evidence>
<dbReference type="GeneTree" id="ENSGT00390000015035"/>
<dbReference type="InterPro" id="IPR043519">
    <property type="entry name" value="NT_sf"/>
</dbReference>
<keyword evidence="8" id="KW-1185">Reference proteome</keyword>
<dbReference type="FunFam" id="3.30.460.10:FF:000018">
    <property type="entry name" value="Mitochondrial assembly of ribosomal large subunit 1"/>
    <property type="match status" value="1"/>
</dbReference>
<comment type="subcellular location">
    <subcellularLocation>
        <location evidence="1">Mitochondrion</location>
    </subcellularLocation>
</comment>
<organism evidence="7 8">
    <name type="scientific">Leptobrachium leishanense</name>
    <name type="common">Leishan spiny toad</name>
    <dbReference type="NCBI Taxonomy" id="445787"/>
    <lineage>
        <taxon>Eukaryota</taxon>
        <taxon>Metazoa</taxon>
        <taxon>Chordata</taxon>
        <taxon>Craniata</taxon>
        <taxon>Vertebrata</taxon>
        <taxon>Euteleostomi</taxon>
        <taxon>Amphibia</taxon>
        <taxon>Batrachia</taxon>
        <taxon>Anura</taxon>
        <taxon>Pelobatoidea</taxon>
        <taxon>Megophryidae</taxon>
        <taxon>Leptobrachium</taxon>
    </lineage>
</organism>
<dbReference type="GO" id="GO:0090071">
    <property type="term" value="P:negative regulation of ribosome biogenesis"/>
    <property type="evidence" value="ECO:0007669"/>
    <property type="project" value="TreeGrafter"/>
</dbReference>
<evidence type="ECO:0000313" key="8">
    <source>
        <dbReference type="Proteomes" id="UP000694569"/>
    </source>
</evidence>
<evidence type="ECO:0000256" key="5">
    <source>
        <dbReference type="ARBA" id="ARBA00073331"/>
    </source>
</evidence>
<dbReference type="GO" id="GO:0017148">
    <property type="term" value="P:negative regulation of translation"/>
    <property type="evidence" value="ECO:0007669"/>
    <property type="project" value="TreeGrafter"/>
</dbReference>
<reference evidence="7" key="1">
    <citation type="submission" date="2025-08" db="UniProtKB">
        <authorList>
            <consortium name="Ensembl"/>
        </authorList>
    </citation>
    <scope>IDENTIFICATION</scope>
</reference>
<dbReference type="NCBIfam" id="TIGR00090">
    <property type="entry name" value="rsfS_iojap_ybeB"/>
    <property type="match status" value="1"/>
</dbReference>
<sequence length="235" mass="26236">MWARSVRRVYHACRAGYRADRTVSPAGRVQCLVSRCGGAAELRAQVGFGSLHALPGCDTAEVTGRSSQTPDTGSSTDMLTPAPSQAEAESQDTVKDGEFHGFNLDVLVSLLRQENGRDVCVIQVPPEVKYVEYFVIVSGFSTRHIQAMAQYTLKTFKSLKKVKKTSQIIIEGKDTEDWMCIDFGNIVVHFMLPETRELYELEKLWTLRSHDDQLCQIAPEILPADFTFGLESQNE</sequence>
<dbReference type="PANTHER" id="PTHR21043:SF0">
    <property type="entry name" value="MITOCHONDRIAL ASSEMBLY OF RIBOSOMAL LARGE SUBUNIT PROTEIN 1"/>
    <property type="match status" value="1"/>
</dbReference>
<dbReference type="PANTHER" id="PTHR21043">
    <property type="entry name" value="IOJAP SUPERFAMILY ORTHOLOG"/>
    <property type="match status" value="1"/>
</dbReference>
<protein>
    <recommendedName>
        <fullName evidence="5">Mitochondrial assembly of ribosomal large subunit protein 1</fullName>
    </recommendedName>
</protein>
<dbReference type="GO" id="GO:0005739">
    <property type="term" value="C:mitochondrion"/>
    <property type="evidence" value="ECO:0007669"/>
    <property type="project" value="UniProtKB-SubCell"/>
</dbReference>
<dbReference type="AlphaFoldDB" id="A0A8C5M701"/>
<dbReference type="OrthoDB" id="21330at2759"/>
<dbReference type="Pfam" id="PF02410">
    <property type="entry name" value="RsfS"/>
    <property type="match status" value="1"/>
</dbReference>
<accession>A0A8C5M701</accession>
<comment type="similarity">
    <text evidence="2">Belongs to the Iojap/RsfS family.</text>
</comment>
<gene>
    <name evidence="7" type="primary">MALSU1</name>
</gene>
<dbReference type="Gene3D" id="3.30.460.10">
    <property type="entry name" value="Beta Polymerase, domain 2"/>
    <property type="match status" value="1"/>
</dbReference>
<dbReference type="InterPro" id="IPR004394">
    <property type="entry name" value="Iojap/RsfS/C7orf30"/>
</dbReference>
<dbReference type="Proteomes" id="UP000694569">
    <property type="component" value="Unplaced"/>
</dbReference>
<dbReference type="SUPFAM" id="SSF81301">
    <property type="entry name" value="Nucleotidyltransferase"/>
    <property type="match status" value="1"/>
</dbReference>
<evidence type="ECO:0000313" key="7">
    <source>
        <dbReference type="Ensembl" id="ENSLLEP00000009855.1"/>
    </source>
</evidence>
<evidence type="ECO:0000256" key="4">
    <source>
        <dbReference type="ARBA" id="ARBA00053669"/>
    </source>
</evidence>